<name>E2BC06_HARSA</name>
<accession>E2BC06</accession>
<dbReference type="InParanoid" id="E2BC06"/>
<reference evidence="1 2" key="1">
    <citation type="journal article" date="2010" name="Science">
        <title>Genomic comparison of the ants Camponotus floridanus and Harpegnathos saltator.</title>
        <authorList>
            <person name="Bonasio R."/>
            <person name="Zhang G."/>
            <person name="Ye C."/>
            <person name="Mutti N.S."/>
            <person name="Fang X."/>
            <person name="Qin N."/>
            <person name="Donahue G."/>
            <person name="Yang P."/>
            <person name="Li Q."/>
            <person name="Li C."/>
            <person name="Zhang P."/>
            <person name="Huang Z."/>
            <person name="Berger S.L."/>
            <person name="Reinberg D."/>
            <person name="Wang J."/>
            <person name="Liebig J."/>
        </authorList>
    </citation>
    <scope>NUCLEOTIDE SEQUENCE [LARGE SCALE GENOMIC DNA]</scope>
    <source>
        <strain evidence="1 2">R22 G/1</strain>
    </source>
</reference>
<organism evidence="2">
    <name type="scientific">Harpegnathos saltator</name>
    <name type="common">Jerdon's jumping ant</name>
    <dbReference type="NCBI Taxonomy" id="610380"/>
    <lineage>
        <taxon>Eukaryota</taxon>
        <taxon>Metazoa</taxon>
        <taxon>Ecdysozoa</taxon>
        <taxon>Arthropoda</taxon>
        <taxon>Hexapoda</taxon>
        <taxon>Insecta</taxon>
        <taxon>Pterygota</taxon>
        <taxon>Neoptera</taxon>
        <taxon>Endopterygota</taxon>
        <taxon>Hymenoptera</taxon>
        <taxon>Apocrita</taxon>
        <taxon>Aculeata</taxon>
        <taxon>Formicoidea</taxon>
        <taxon>Formicidae</taxon>
        <taxon>Ponerinae</taxon>
        <taxon>Ponerini</taxon>
        <taxon>Harpegnathos</taxon>
    </lineage>
</organism>
<dbReference type="EMBL" id="GL447239">
    <property type="protein sequence ID" value="EFN86771.1"/>
    <property type="molecule type" value="Genomic_DNA"/>
</dbReference>
<feature type="non-terminal residue" evidence="1">
    <location>
        <position position="1"/>
    </location>
</feature>
<proteinExistence type="predicted"/>
<sequence>GRIKNLIYCRHSIIDDNILRMINKAIRPLGADEILQETNSFQSRADACVVQNGAQFGH</sequence>
<keyword evidence="2" id="KW-1185">Reference proteome</keyword>
<evidence type="ECO:0000313" key="1">
    <source>
        <dbReference type="EMBL" id="EFN86771.1"/>
    </source>
</evidence>
<evidence type="ECO:0000313" key="2">
    <source>
        <dbReference type="Proteomes" id="UP000008237"/>
    </source>
</evidence>
<dbReference type="AlphaFoldDB" id="E2BC06"/>
<feature type="non-terminal residue" evidence="1">
    <location>
        <position position="58"/>
    </location>
</feature>
<gene>
    <name evidence="1" type="ORF">EAI_10819</name>
</gene>
<protein>
    <submittedName>
        <fullName evidence="1">Uncharacterized protein</fullName>
    </submittedName>
</protein>
<dbReference type="Proteomes" id="UP000008237">
    <property type="component" value="Unassembled WGS sequence"/>
</dbReference>